<dbReference type="EMBL" id="JAVHNS010000009">
    <property type="protein sequence ID" value="KAK6343680.1"/>
    <property type="molecule type" value="Genomic_DNA"/>
</dbReference>
<dbReference type="AlphaFoldDB" id="A0AAV9UM65"/>
<gene>
    <name evidence="1" type="ORF">TWF730_011269</name>
</gene>
<evidence type="ECO:0000313" key="2">
    <source>
        <dbReference type="Proteomes" id="UP001373714"/>
    </source>
</evidence>
<evidence type="ECO:0000313" key="1">
    <source>
        <dbReference type="EMBL" id="KAK6343680.1"/>
    </source>
</evidence>
<proteinExistence type="predicted"/>
<comment type="caution">
    <text evidence="1">The sequence shown here is derived from an EMBL/GenBank/DDBJ whole genome shotgun (WGS) entry which is preliminary data.</text>
</comment>
<dbReference type="SUPFAM" id="SSF52047">
    <property type="entry name" value="RNI-like"/>
    <property type="match status" value="1"/>
</dbReference>
<sequence length="430" mass="49498">MEKVSISTLPTEILTKILLYALRPGFKTGKSRLAARLAFVCRKFHDIVIWHLYSHCFVQLISNWRDYRLSHLVRFRGFGEDPCVGCQKALKRFEVYRKHGQNVKILTIRTEDQDERLASMGGDDIPYFHPMGRDPPSFIDPFASAFPNLKTLTIDDRIKPSMPNGYLLGSIQNLLSTMSNLKNLNLTLNIHYAFSDQTLAFVKSQKFLDGGQHPPPGAARLQSLALDICLRPQQTNNDEIGIWLLSALPPFLQPSFGTLNTFSFTFTRQDKPTGPNPTLNQPTRMNPLRRTFRFSNLRRLKLSALGRGHEVLEEFMEADSSENVEELEIRDAADIPRSDLQYLITTHFPRIKILHLRNLDSYSEPISWSFILEIKRKIPTLRLITAYTQSSREKVEEDLGAEFLSTMREFVYEGCCFQQTIGIWKVMFKF</sequence>
<dbReference type="Gene3D" id="3.80.10.10">
    <property type="entry name" value="Ribonuclease Inhibitor"/>
    <property type="match status" value="1"/>
</dbReference>
<organism evidence="1 2">
    <name type="scientific">Orbilia blumenaviensis</name>
    <dbReference type="NCBI Taxonomy" id="1796055"/>
    <lineage>
        <taxon>Eukaryota</taxon>
        <taxon>Fungi</taxon>
        <taxon>Dikarya</taxon>
        <taxon>Ascomycota</taxon>
        <taxon>Pezizomycotina</taxon>
        <taxon>Orbiliomycetes</taxon>
        <taxon>Orbiliales</taxon>
        <taxon>Orbiliaceae</taxon>
        <taxon>Orbilia</taxon>
    </lineage>
</organism>
<accession>A0AAV9UM65</accession>
<dbReference type="Proteomes" id="UP001373714">
    <property type="component" value="Unassembled WGS sequence"/>
</dbReference>
<keyword evidence="2" id="KW-1185">Reference proteome</keyword>
<dbReference type="InterPro" id="IPR032675">
    <property type="entry name" value="LRR_dom_sf"/>
</dbReference>
<reference evidence="1 2" key="1">
    <citation type="submission" date="2019-10" db="EMBL/GenBank/DDBJ databases">
        <authorList>
            <person name="Palmer J.M."/>
        </authorList>
    </citation>
    <scope>NUCLEOTIDE SEQUENCE [LARGE SCALE GENOMIC DNA]</scope>
    <source>
        <strain evidence="1 2">TWF730</strain>
    </source>
</reference>
<name>A0AAV9UM65_9PEZI</name>
<evidence type="ECO:0008006" key="3">
    <source>
        <dbReference type="Google" id="ProtNLM"/>
    </source>
</evidence>
<protein>
    <recommendedName>
        <fullName evidence="3">F-box domain-containing protein</fullName>
    </recommendedName>
</protein>